<protein>
    <submittedName>
        <fullName evidence="2">Uncharacterized protein</fullName>
    </submittedName>
</protein>
<feature type="region of interest" description="Disordered" evidence="1">
    <location>
        <begin position="1"/>
        <end position="20"/>
    </location>
</feature>
<gene>
    <name evidence="2" type="ORF">GCM10023311_20270</name>
</gene>
<name>A0ABP9F963_9FLAO</name>
<dbReference type="Proteomes" id="UP001500433">
    <property type="component" value="Unassembled WGS sequence"/>
</dbReference>
<evidence type="ECO:0000313" key="2">
    <source>
        <dbReference type="EMBL" id="GAA4895482.1"/>
    </source>
</evidence>
<comment type="caution">
    <text evidence="2">The sequence shown here is derived from an EMBL/GenBank/DDBJ whole genome shotgun (WGS) entry which is preliminary data.</text>
</comment>
<keyword evidence="3" id="KW-1185">Reference proteome</keyword>
<sequence length="60" mass="6543">MPGSGCNHSKPINEKVKSGATSVRFTQPVKIAPIDSKKHSNPKIILKTINDELSICLKNQ</sequence>
<dbReference type="EMBL" id="BAABJH010000002">
    <property type="protein sequence ID" value="GAA4895482.1"/>
    <property type="molecule type" value="Genomic_DNA"/>
</dbReference>
<proteinExistence type="predicted"/>
<accession>A0ABP9F963</accession>
<reference evidence="3" key="1">
    <citation type="journal article" date="2019" name="Int. J. Syst. Evol. Microbiol.">
        <title>The Global Catalogue of Microorganisms (GCM) 10K type strain sequencing project: providing services to taxonomists for standard genome sequencing and annotation.</title>
        <authorList>
            <consortium name="The Broad Institute Genomics Platform"/>
            <consortium name="The Broad Institute Genome Sequencing Center for Infectious Disease"/>
            <person name="Wu L."/>
            <person name="Ma J."/>
        </authorList>
    </citation>
    <scope>NUCLEOTIDE SEQUENCE [LARGE SCALE GENOMIC DNA]</scope>
    <source>
        <strain evidence="3">JCM 18274</strain>
    </source>
</reference>
<evidence type="ECO:0000256" key="1">
    <source>
        <dbReference type="SAM" id="MobiDB-lite"/>
    </source>
</evidence>
<evidence type="ECO:0000313" key="3">
    <source>
        <dbReference type="Proteomes" id="UP001500433"/>
    </source>
</evidence>
<organism evidence="2 3">
    <name type="scientific">Flaviramulus aquimarinus</name>
    <dbReference type="NCBI Taxonomy" id="1170456"/>
    <lineage>
        <taxon>Bacteria</taxon>
        <taxon>Pseudomonadati</taxon>
        <taxon>Bacteroidota</taxon>
        <taxon>Flavobacteriia</taxon>
        <taxon>Flavobacteriales</taxon>
        <taxon>Flavobacteriaceae</taxon>
        <taxon>Flaviramulus</taxon>
    </lineage>
</organism>